<evidence type="ECO:0000313" key="1">
    <source>
        <dbReference type="EMBL" id="KAF4660707.1"/>
    </source>
</evidence>
<reference evidence="1 2" key="1">
    <citation type="submission" date="2020-04" db="EMBL/GenBank/DDBJ databases">
        <title>Perkinsus olseni comparative genomics.</title>
        <authorList>
            <person name="Bogema D.R."/>
        </authorList>
    </citation>
    <scope>NUCLEOTIDE SEQUENCE [LARGE SCALE GENOMIC DNA]</scope>
    <source>
        <strain evidence="1">ATCC PRA-179</strain>
    </source>
</reference>
<protein>
    <submittedName>
        <fullName evidence="1">Uncharacterized protein</fullName>
    </submittedName>
</protein>
<proteinExistence type="predicted"/>
<comment type="caution">
    <text evidence="1">The sequence shown here is derived from an EMBL/GenBank/DDBJ whole genome shotgun (WGS) entry which is preliminary data.</text>
</comment>
<sequence length="72" mass="7995">MFTIVVAVAVLSLDTIMFRVDNSLYDRCGYEPRMLVAEPSSSRDPFRLVCLLCARLVVSALLLVKSFAVKAI</sequence>
<dbReference type="EMBL" id="JABAHT010000222">
    <property type="protein sequence ID" value="KAF4660707.1"/>
    <property type="molecule type" value="Genomic_DNA"/>
</dbReference>
<organism evidence="1 2">
    <name type="scientific">Perkinsus olseni</name>
    <name type="common">Perkinsus atlanticus</name>
    <dbReference type="NCBI Taxonomy" id="32597"/>
    <lineage>
        <taxon>Eukaryota</taxon>
        <taxon>Sar</taxon>
        <taxon>Alveolata</taxon>
        <taxon>Perkinsozoa</taxon>
        <taxon>Perkinsea</taxon>
        <taxon>Perkinsida</taxon>
        <taxon>Perkinsidae</taxon>
        <taxon>Perkinsus</taxon>
    </lineage>
</organism>
<evidence type="ECO:0000313" key="2">
    <source>
        <dbReference type="Proteomes" id="UP000570595"/>
    </source>
</evidence>
<name>A0A7J6LNE2_PEROL</name>
<accession>A0A7J6LNE2</accession>
<gene>
    <name evidence="1" type="ORF">FOZ61_003837</name>
</gene>
<dbReference type="Proteomes" id="UP000570595">
    <property type="component" value="Unassembled WGS sequence"/>
</dbReference>
<dbReference type="AlphaFoldDB" id="A0A7J6LNE2"/>